<gene>
    <name evidence="1" type="ORF">EUBIFOR_00655</name>
</gene>
<evidence type="ECO:0000313" key="2">
    <source>
        <dbReference type="Proteomes" id="UP000004315"/>
    </source>
</evidence>
<dbReference type="HOGENOM" id="CLU_1989567_0_0_9"/>
<protein>
    <submittedName>
        <fullName evidence="1">Uncharacterized protein</fullName>
    </submittedName>
</protein>
<organism evidence="1 2">
    <name type="scientific">Holdemanella biformis DSM 3989</name>
    <dbReference type="NCBI Taxonomy" id="518637"/>
    <lineage>
        <taxon>Bacteria</taxon>
        <taxon>Bacillati</taxon>
        <taxon>Bacillota</taxon>
        <taxon>Erysipelotrichia</taxon>
        <taxon>Erysipelotrichales</taxon>
        <taxon>Erysipelotrichaceae</taxon>
        <taxon>Holdemanella</taxon>
    </lineage>
</organism>
<dbReference type="EMBL" id="ABYT01000043">
    <property type="protein sequence ID" value="EEC90751.1"/>
    <property type="molecule type" value="Genomic_DNA"/>
</dbReference>
<sequence length="125" mass="14952">MSILYKYHIFRKEYSITEFAHEFVSILYKYHIFHEEVDTDSPMVTLVSILYKYHIFLGIQDETTEKAQIVCQSFISIIFSLWNHEIKTYVKLCQSFISIIFSFDNDYEGKENWGQCQSFISIIFS</sequence>
<keyword evidence="2" id="KW-1185">Reference proteome</keyword>
<evidence type="ECO:0000313" key="1">
    <source>
        <dbReference type="EMBL" id="EEC90751.1"/>
    </source>
</evidence>
<reference evidence="1 2" key="1">
    <citation type="submission" date="2008-11" db="EMBL/GenBank/DDBJ databases">
        <title>Draft genome sequence of Eubacterium biforme (DSM 3989).</title>
        <authorList>
            <person name="Sudarsanam P."/>
            <person name="Ley R."/>
            <person name="Guruge J."/>
            <person name="Turnbaugh P.J."/>
            <person name="Mahowald M."/>
            <person name="Liep D."/>
            <person name="Gordon J."/>
        </authorList>
    </citation>
    <scope>NUCLEOTIDE SEQUENCE [LARGE SCALE GENOMIC DNA]</scope>
    <source>
        <strain evidence="1 2">DSM 3989</strain>
    </source>
</reference>
<name>B7C8Z9_9FIRM</name>
<accession>B7C8Z9</accession>
<dbReference type="STRING" id="518637.EUBIFOR_00655"/>
<comment type="caution">
    <text evidence="1">The sequence shown here is derived from an EMBL/GenBank/DDBJ whole genome shotgun (WGS) entry which is preliminary data.</text>
</comment>
<dbReference type="AlphaFoldDB" id="B7C8Z9"/>
<proteinExistence type="predicted"/>
<dbReference type="Proteomes" id="UP000004315">
    <property type="component" value="Unassembled WGS sequence"/>
</dbReference>